<dbReference type="GO" id="GO:0015293">
    <property type="term" value="F:symporter activity"/>
    <property type="evidence" value="ECO:0007669"/>
    <property type="project" value="UniProtKB-KW"/>
</dbReference>
<feature type="transmembrane region" description="Helical" evidence="10">
    <location>
        <begin position="191"/>
        <end position="210"/>
    </location>
</feature>
<dbReference type="AlphaFoldDB" id="A0AAW1TS48"/>
<dbReference type="GO" id="GO:0005886">
    <property type="term" value="C:plasma membrane"/>
    <property type="evidence" value="ECO:0007669"/>
    <property type="project" value="TreeGrafter"/>
</dbReference>
<keyword evidence="4 10" id="KW-0812">Transmembrane</keyword>
<feature type="transmembrane region" description="Helical" evidence="10">
    <location>
        <begin position="398"/>
        <end position="421"/>
    </location>
</feature>
<dbReference type="InterPro" id="IPR000175">
    <property type="entry name" value="Na/ntran_symport"/>
</dbReference>
<evidence type="ECO:0000256" key="5">
    <source>
        <dbReference type="ARBA" id="ARBA00022847"/>
    </source>
</evidence>
<dbReference type="PANTHER" id="PTHR11616">
    <property type="entry name" value="SODIUM/CHLORIDE DEPENDENT TRANSPORTER"/>
    <property type="match status" value="1"/>
</dbReference>
<feature type="transmembrane region" description="Helical" evidence="10">
    <location>
        <begin position="301"/>
        <end position="322"/>
    </location>
</feature>
<evidence type="ECO:0000313" key="12">
    <source>
        <dbReference type="Proteomes" id="UP001431783"/>
    </source>
</evidence>
<protein>
    <submittedName>
        <fullName evidence="11">Uncharacterized protein</fullName>
    </submittedName>
</protein>
<dbReference type="PROSITE" id="PS50267">
    <property type="entry name" value="NA_NEUROTRAN_SYMP_3"/>
    <property type="match status" value="1"/>
</dbReference>
<evidence type="ECO:0000256" key="1">
    <source>
        <dbReference type="ARBA" id="ARBA00004141"/>
    </source>
</evidence>
<keyword evidence="5" id="KW-0769">Symport</keyword>
<dbReference type="Pfam" id="PF00209">
    <property type="entry name" value="SNF"/>
    <property type="match status" value="1"/>
</dbReference>
<reference evidence="11 12" key="1">
    <citation type="submission" date="2023-03" db="EMBL/GenBank/DDBJ databases">
        <title>Genome insight into feeding habits of ladybird beetles.</title>
        <authorList>
            <person name="Li H.-S."/>
            <person name="Huang Y.-H."/>
            <person name="Pang H."/>
        </authorList>
    </citation>
    <scope>NUCLEOTIDE SEQUENCE [LARGE SCALE GENOMIC DNA]</scope>
    <source>
        <strain evidence="11">SYSU_2023b</strain>
        <tissue evidence="11">Whole body</tissue>
    </source>
</reference>
<dbReference type="Proteomes" id="UP001431783">
    <property type="component" value="Unassembled WGS sequence"/>
</dbReference>
<keyword evidence="9" id="KW-1015">Disulfide bond</keyword>
<evidence type="ECO:0000256" key="6">
    <source>
        <dbReference type="ARBA" id="ARBA00022989"/>
    </source>
</evidence>
<gene>
    <name evidence="11" type="ORF">WA026_011401</name>
</gene>
<organism evidence="11 12">
    <name type="scientific">Henosepilachna vigintioctopunctata</name>
    <dbReference type="NCBI Taxonomy" id="420089"/>
    <lineage>
        <taxon>Eukaryota</taxon>
        <taxon>Metazoa</taxon>
        <taxon>Ecdysozoa</taxon>
        <taxon>Arthropoda</taxon>
        <taxon>Hexapoda</taxon>
        <taxon>Insecta</taxon>
        <taxon>Pterygota</taxon>
        <taxon>Neoptera</taxon>
        <taxon>Endopterygota</taxon>
        <taxon>Coleoptera</taxon>
        <taxon>Polyphaga</taxon>
        <taxon>Cucujiformia</taxon>
        <taxon>Coccinelloidea</taxon>
        <taxon>Coccinellidae</taxon>
        <taxon>Epilachninae</taxon>
        <taxon>Epilachnini</taxon>
        <taxon>Henosepilachna</taxon>
    </lineage>
</organism>
<feature type="transmembrane region" description="Helical" evidence="10">
    <location>
        <begin position="476"/>
        <end position="497"/>
    </location>
</feature>
<dbReference type="PANTHER" id="PTHR11616:SF240">
    <property type="entry name" value="BLOATED TUBULES, ISOFORM B-RELATED"/>
    <property type="match status" value="1"/>
</dbReference>
<keyword evidence="6 10" id="KW-1133">Transmembrane helix</keyword>
<feature type="transmembrane region" description="Helical" evidence="10">
    <location>
        <begin position="503"/>
        <end position="524"/>
    </location>
</feature>
<dbReference type="InterPro" id="IPR037272">
    <property type="entry name" value="SNS_sf"/>
</dbReference>
<evidence type="ECO:0000256" key="3">
    <source>
        <dbReference type="ARBA" id="ARBA00022448"/>
    </source>
</evidence>
<feature type="disulfide bond" evidence="9">
    <location>
        <begin position="131"/>
        <end position="141"/>
    </location>
</feature>
<feature type="transmembrane region" description="Helical" evidence="10">
    <location>
        <begin position="92"/>
        <end position="116"/>
    </location>
</feature>
<comment type="caution">
    <text evidence="11">The sequence shown here is derived from an EMBL/GenBank/DDBJ whole genome shotgun (WGS) entry which is preliminary data.</text>
</comment>
<keyword evidence="3" id="KW-0813">Transport</keyword>
<feature type="transmembrane region" description="Helical" evidence="10">
    <location>
        <begin position="217"/>
        <end position="240"/>
    </location>
</feature>
<feature type="transmembrane region" description="Helical" evidence="10">
    <location>
        <begin position="21"/>
        <end position="40"/>
    </location>
</feature>
<feature type="transmembrane region" description="Helical" evidence="10">
    <location>
        <begin position="354"/>
        <end position="377"/>
    </location>
</feature>
<proteinExistence type="inferred from homology"/>
<dbReference type="GO" id="GO:0046872">
    <property type="term" value="F:metal ion binding"/>
    <property type="evidence" value="ECO:0007669"/>
    <property type="project" value="UniProtKB-KW"/>
</dbReference>
<keyword evidence="7 10" id="KW-0472">Membrane</keyword>
<dbReference type="GO" id="GO:0006865">
    <property type="term" value="P:amino acid transport"/>
    <property type="evidence" value="ECO:0007669"/>
    <property type="project" value="TreeGrafter"/>
</dbReference>
<evidence type="ECO:0000256" key="8">
    <source>
        <dbReference type="PIRSR" id="PIRSR600175-1"/>
    </source>
</evidence>
<name>A0AAW1TS48_9CUCU</name>
<feature type="binding site" evidence="8">
    <location>
        <position position="276"/>
    </location>
    <ligand>
        <name>Na(+)</name>
        <dbReference type="ChEBI" id="CHEBI:29101"/>
        <label>1</label>
    </ligand>
</feature>
<evidence type="ECO:0000256" key="4">
    <source>
        <dbReference type="ARBA" id="ARBA00022692"/>
    </source>
</evidence>
<feature type="transmembrane region" description="Helical" evidence="10">
    <location>
        <begin position="433"/>
        <end position="455"/>
    </location>
</feature>
<evidence type="ECO:0000256" key="9">
    <source>
        <dbReference type="PIRSR" id="PIRSR600175-2"/>
    </source>
</evidence>
<evidence type="ECO:0000313" key="11">
    <source>
        <dbReference type="EMBL" id="KAK9871117.1"/>
    </source>
</evidence>
<comment type="similarity">
    <text evidence="2">Belongs to the sodium:neurotransmitter symporter (SNF) (TC 2.A.22) family.</text>
</comment>
<dbReference type="SUPFAM" id="SSF161070">
    <property type="entry name" value="SNF-like"/>
    <property type="match status" value="1"/>
</dbReference>
<dbReference type="EMBL" id="JARQZJ010000005">
    <property type="protein sequence ID" value="KAK9871117.1"/>
    <property type="molecule type" value="Genomic_DNA"/>
</dbReference>
<keyword evidence="8" id="KW-0479">Metal-binding</keyword>
<feature type="transmembrane region" description="Helical" evidence="10">
    <location>
        <begin position="46"/>
        <end position="71"/>
    </location>
</feature>
<evidence type="ECO:0000256" key="7">
    <source>
        <dbReference type="ARBA" id="ARBA00023136"/>
    </source>
</evidence>
<dbReference type="GO" id="GO:0035725">
    <property type="term" value="P:sodium ion transmembrane transport"/>
    <property type="evidence" value="ECO:0007669"/>
    <property type="project" value="TreeGrafter"/>
</dbReference>
<accession>A0AAW1TS48</accession>
<evidence type="ECO:0000256" key="10">
    <source>
        <dbReference type="SAM" id="Phobius"/>
    </source>
</evidence>
<keyword evidence="12" id="KW-1185">Reference proteome</keyword>
<comment type="subcellular location">
    <subcellularLocation>
        <location evidence="1">Membrane</location>
        <topology evidence="1">Multi-pass membrane protein</topology>
    </subcellularLocation>
</comment>
<sequence length="599" mass="69491">MSSRQKKRERQRKIEIRKLHMALICWTIGLGTLKVSPAMFSKYDTILGPFMVLVISTIFITIPQTFFEIGIAQYSRRGCIKVFDAAPAWRGIGILGVVCVFISSIRSVQICTYFLIYSLNSLSAVPPWSHCGDQNYLSFGCYTFGNNRTSHENCIEVFNLEHCENIEWIDSAELFWRSVAVTKFVPAQTQYKIELILCCLLTLIAAYICVRNSMDSFSIFSGFLVYAPAVMQGIVLVKSFTNPGSMRALKYIFRFSRNDFFNVEVWMDMITFSLMSVGNMGGLKTLAKGTYFRHPTNSEAVLLNLICTTFTLLYGALFFNLVGTFSFEMNADFNVLTRSIENFNFISAASVLRLWTLSTMHLFFFYFSNFLIVFRNFAIQFDLMLSSLYEARNSLRQYNNTLCVIFCCFHFAMFIIVKLVVSERFMSYGTYQLLYIMSPIIAFYSGIFLCCFYGSKRFADDIHFMLGLKPTIIWQISWYFATVIYLYCFLHFYMKFIETTHKYFIPLLIIITLFSAFPLLYLMLSTFVKWQKKQSIVEIFKPTKDWGPDDEILRRSRDMFSAQDMTKEYLYRQQRLKLNITNPNTDFSSGGTSFSTPTK</sequence>
<keyword evidence="8" id="KW-0915">Sodium</keyword>
<evidence type="ECO:0000256" key="2">
    <source>
        <dbReference type="ARBA" id="ARBA00006459"/>
    </source>
</evidence>
<feature type="transmembrane region" description="Helical" evidence="10">
    <location>
        <begin position="260"/>
        <end position="280"/>
    </location>
</feature>